<dbReference type="HAMAP" id="MF_01465">
    <property type="entry name" value="SecY"/>
    <property type="match status" value="1"/>
</dbReference>
<dbReference type="NCBIfam" id="TIGR00967">
    <property type="entry name" value="3a0501s007"/>
    <property type="match status" value="1"/>
</dbReference>
<proteinExistence type="inferred from homology"/>
<comment type="subcellular location">
    <subcellularLocation>
        <location evidence="9">Cell membrane</location>
        <topology evidence="9">Multi-pass membrane protein</topology>
    </subcellularLocation>
    <subcellularLocation>
        <location evidence="1 11">Membrane</location>
        <topology evidence="1 11">Multi-pass membrane protein</topology>
    </subcellularLocation>
</comment>
<accession>A0ABP9K995</accession>
<dbReference type="InterPro" id="IPR023201">
    <property type="entry name" value="SecY_dom_sf"/>
</dbReference>
<evidence type="ECO:0000256" key="5">
    <source>
        <dbReference type="ARBA" id="ARBA00022927"/>
    </source>
</evidence>
<dbReference type="PROSITE" id="PS00756">
    <property type="entry name" value="SECY_2"/>
    <property type="match status" value="1"/>
</dbReference>
<gene>
    <name evidence="9 13" type="primary">secY</name>
    <name evidence="13" type="ORF">GCM10023208_12380</name>
</gene>
<feature type="transmembrane region" description="Helical" evidence="9">
    <location>
        <begin position="380"/>
        <end position="401"/>
    </location>
</feature>
<dbReference type="PIRSF" id="PIRSF004557">
    <property type="entry name" value="SecY"/>
    <property type="match status" value="1"/>
</dbReference>
<feature type="transmembrane region" description="Helical" evidence="9">
    <location>
        <begin position="219"/>
        <end position="243"/>
    </location>
</feature>
<dbReference type="SUPFAM" id="SSF103491">
    <property type="entry name" value="Preprotein translocase SecY subunit"/>
    <property type="match status" value="1"/>
</dbReference>
<dbReference type="RefSeq" id="WP_346032247.1">
    <property type="nucleotide sequence ID" value="NZ_BAABHV010000009.1"/>
</dbReference>
<evidence type="ECO:0000256" key="7">
    <source>
        <dbReference type="ARBA" id="ARBA00023010"/>
    </source>
</evidence>
<comment type="subunit">
    <text evidence="9">Component of the Sec protein translocase complex. Heterotrimer consisting of SecY, SecE and SecG subunits. The heterotrimers can form oligomers, although 1 heterotrimer is thought to be able to translocate proteins. Interacts with the ribosome. Interacts with SecDF, and other proteins may be involved. Interacts with SecA.</text>
</comment>
<reference evidence="14" key="1">
    <citation type="journal article" date="2019" name="Int. J. Syst. Evol. Microbiol.">
        <title>The Global Catalogue of Microorganisms (GCM) 10K type strain sequencing project: providing services to taxonomists for standard genome sequencing and annotation.</title>
        <authorList>
            <consortium name="The Broad Institute Genomics Platform"/>
            <consortium name="The Broad Institute Genome Sequencing Center for Infectious Disease"/>
            <person name="Wu L."/>
            <person name="Ma J."/>
        </authorList>
    </citation>
    <scope>NUCLEOTIDE SEQUENCE [LARGE SCALE GENOMIC DNA]</scope>
    <source>
        <strain evidence="14">JCM 18014</strain>
    </source>
</reference>
<evidence type="ECO:0000256" key="3">
    <source>
        <dbReference type="ARBA" id="ARBA00022448"/>
    </source>
</evidence>
<dbReference type="Proteomes" id="UP001500518">
    <property type="component" value="Unassembled WGS sequence"/>
</dbReference>
<feature type="transmembrane region" description="Helical" evidence="9">
    <location>
        <begin position="407"/>
        <end position="425"/>
    </location>
</feature>
<evidence type="ECO:0000256" key="12">
    <source>
        <dbReference type="RuleBase" id="RU004349"/>
    </source>
</evidence>
<evidence type="ECO:0000256" key="11">
    <source>
        <dbReference type="RuleBase" id="RU003484"/>
    </source>
</evidence>
<sequence length="454" mass="49191">MASRADNLASSLSFSNFSKATELKQRIWFTIGALIVFRFLSFVPLPGVNPLILGTLYDQTRGGILDMFNMFSGGSLERMSLIALGVMPYITASIVIQLAASLHPSLMALKKEGEAGRKKLNQYTRYGTVFLCAIQGWFLASGLEAYGASSGLQAVVDPGIMFKVVAVINLVGGTMFLLWLGEQITARGIGNGVSLIIMAGIVAQFPTFTANLFEGGRTGSISGVLIGGLIVMVVVLILVICFFERAQRRLLIQYPKRATQRGGMQADRSHLPLKLNTAGVIPPIFASSLLLLPLTITQFAGNSVDTDSAWGSTIVTLNQYLAHGQPLYMLLYGLGIMFFCFFYTAVVFNPEDTAENLKKNGGFIPGIRPGKRTADYLDYVLTRITVVGAIYLTAVCIIPEWGIAQTGLPLFLGGTSLLIVVNVTVDTISQIQSHLLAHQYGDLIKKAKLKGRMR</sequence>
<evidence type="ECO:0000313" key="13">
    <source>
        <dbReference type="EMBL" id="GAA5051981.1"/>
    </source>
</evidence>
<dbReference type="PRINTS" id="PR00303">
    <property type="entry name" value="SECYTRNLCASE"/>
</dbReference>
<comment type="function">
    <text evidence="9 10">The central subunit of the protein translocation channel SecYEG. Consists of two halves formed by TMs 1-5 and 6-10. These two domains form a lateral gate at the front which open onto the bilayer between TMs 2 and 7, and are clamped together by SecE at the back. The channel is closed by both a pore ring composed of hydrophobic SecY resides and a short helix (helix 2A) on the extracellular side of the membrane which forms a plug. The plug probably moves laterally to allow the channel to open. The ring and the pore may move independently.</text>
</comment>
<keyword evidence="5 9" id="KW-0653">Protein transport</keyword>
<keyword evidence="8 9" id="KW-0472">Membrane</keyword>
<feature type="transmembrane region" description="Helical" evidence="9">
    <location>
        <begin position="278"/>
        <end position="300"/>
    </location>
</feature>
<evidence type="ECO:0000256" key="8">
    <source>
        <dbReference type="ARBA" id="ARBA00023136"/>
    </source>
</evidence>
<evidence type="ECO:0000256" key="4">
    <source>
        <dbReference type="ARBA" id="ARBA00022692"/>
    </source>
</evidence>
<feature type="transmembrane region" description="Helical" evidence="9">
    <location>
        <begin position="192"/>
        <end position="213"/>
    </location>
</feature>
<dbReference type="Pfam" id="PF00344">
    <property type="entry name" value="SecY"/>
    <property type="match status" value="1"/>
</dbReference>
<evidence type="ECO:0000313" key="14">
    <source>
        <dbReference type="Proteomes" id="UP001500518"/>
    </source>
</evidence>
<feature type="transmembrane region" description="Helical" evidence="9">
    <location>
        <begin position="79"/>
        <end position="102"/>
    </location>
</feature>
<evidence type="ECO:0000256" key="2">
    <source>
        <dbReference type="ARBA" id="ARBA00005751"/>
    </source>
</evidence>
<comment type="similarity">
    <text evidence="2 9 12">Belongs to the SecY/SEC61-alpha family.</text>
</comment>
<keyword evidence="3 9" id="KW-0813">Transport</keyword>
<feature type="transmembrane region" description="Helical" evidence="9">
    <location>
        <begin position="27"/>
        <end position="45"/>
    </location>
</feature>
<dbReference type="InterPro" id="IPR002208">
    <property type="entry name" value="SecY/SEC61-alpha"/>
</dbReference>
<dbReference type="Gene3D" id="1.10.3370.10">
    <property type="entry name" value="SecY subunit domain"/>
    <property type="match status" value="1"/>
</dbReference>
<dbReference type="InterPro" id="IPR030659">
    <property type="entry name" value="SecY_CS"/>
</dbReference>
<protein>
    <recommendedName>
        <fullName evidence="9 10">Protein translocase subunit SecY</fullName>
    </recommendedName>
</protein>
<comment type="caution">
    <text evidence="13">The sequence shown here is derived from an EMBL/GenBank/DDBJ whole genome shotgun (WGS) entry which is preliminary data.</text>
</comment>
<dbReference type="PANTHER" id="PTHR10906">
    <property type="entry name" value="SECY/SEC61-ALPHA FAMILY MEMBER"/>
    <property type="match status" value="1"/>
</dbReference>
<dbReference type="EMBL" id="BAABHV010000009">
    <property type="protein sequence ID" value="GAA5051981.1"/>
    <property type="molecule type" value="Genomic_DNA"/>
</dbReference>
<keyword evidence="9" id="KW-1003">Cell membrane</keyword>
<organism evidence="13 14">
    <name type="scientific">Erythrobacter westpacificensis</name>
    <dbReference type="NCBI Taxonomy" id="1055231"/>
    <lineage>
        <taxon>Bacteria</taxon>
        <taxon>Pseudomonadati</taxon>
        <taxon>Pseudomonadota</taxon>
        <taxon>Alphaproteobacteria</taxon>
        <taxon>Sphingomonadales</taxon>
        <taxon>Erythrobacteraceae</taxon>
        <taxon>Erythrobacter/Porphyrobacter group</taxon>
        <taxon>Erythrobacter</taxon>
    </lineage>
</organism>
<keyword evidence="7 9" id="KW-0811">Translocation</keyword>
<dbReference type="PROSITE" id="PS00755">
    <property type="entry name" value="SECY_1"/>
    <property type="match status" value="1"/>
</dbReference>
<feature type="transmembrane region" description="Helical" evidence="9">
    <location>
        <begin position="123"/>
        <end position="140"/>
    </location>
</feature>
<keyword evidence="4 9" id="KW-0812">Transmembrane</keyword>
<keyword evidence="14" id="KW-1185">Reference proteome</keyword>
<evidence type="ECO:0000256" key="1">
    <source>
        <dbReference type="ARBA" id="ARBA00004141"/>
    </source>
</evidence>
<evidence type="ECO:0000256" key="9">
    <source>
        <dbReference type="HAMAP-Rule" id="MF_01465"/>
    </source>
</evidence>
<keyword evidence="6 9" id="KW-1133">Transmembrane helix</keyword>
<feature type="transmembrane region" description="Helical" evidence="9">
    <location>
        <begin position="327"/>
        <end position="348"/>
    </location>
</feature>
<name>A0ABP9K995_9SPHN</name>
<feature type="transmembrane region" description="Helical" evidence="9">
    <location>
        <begin position="160"/>
        <end position="180"/>
    </location>
</feature>
<dbReference type="InterPro" id="IPR026593">
    <property type="entry name" value="SecY"/>
</dbReference>
<evidence type="ECO:0000256" key="6">
    <source>
        <dbReference type="ARBA" id="ARBA00022989"/>
    </source>
</evidence>
<evidence type="ECO:0000256" key="10">
    <source>
        <dbReference type="RuleBase" id="RU000537"/>
    </source>
</evidence>